<keyword evidence="3" id="KW-0813">Transport</keyword>
<evidence type="ECO:0000256" key="3">
    <source>
        <dbReference type="ARBA" id="ARBA00022448"/>
    </source>
</evidence>
<dbReference type="Gene3D" id="3.30.460.20">
    <property type="entry name" value="CorA soluble domain-like"/>
    <property type="match status" value="1"/>
</dbReference>
<evidence type="ECO:0000256" key="5">
    <source>
        <dbReference type="ARBA" id="ARBA00022692"/>
    </source>
</evidence>
<comment type="catalytic activity">
    <reaction evidence="10">
        <text>Mg(2+)(in) = Mg(2+)(out)</text>
        <dbReference type="Rhea" id="RHEA:29827"/>
        <dbReference type="ChEBI" id="CHEBI:18420"/>
    </reaction>
</comment>
<evidence type="ECO:0000256" key="1">
    <source>
        <dbReference type="ARBA" id="ARBA00004651"/>
    </source>
</evidence>
<evidence type="ECO:0000256" key="6">
    <source>
        <dbReference type="ARBA" id="ARBA00022842"/>
    </source>
</evidence>
<evidence type="ECO:0000256" key="12">
    <source>
        <dbReference type="SAM" id="Phobius"/>
    </source>
</evidence>
<feature type="transmembrane region" description="Helical" evidence="12">
    <location>
        <begin position="289"/>
        <end position="308"/>
    </location>
</feature>
<keyword evidence="9 12" id="KW-0472">Membrane</keyword>
<feature type="transmembrane region" description="Helical" evidence="12">
    <location>
        <begin position="320"/>
        <end position="340"/>
    </location>
</feature>
<evidence type="ECO:0000313" key="13">
    <source>
        <dbReference type="EMBL" id="CAB4887934.1"/>
    </source>
</evidence>
<dbReference type="InterPro" id="IPR045863">
    <property type="entry name" value="CorA_TM1_TM2"/>
</dbReference>
<comment type="function">
    <text evidence="11">Mediates influx of magnesium ions. Alternates between open and closed states. Activated by low cytoplasmic Mg(2+) levels. Inactive when cytoplasmic Mg(2+) levels are high.</text>
</comment>
<name>A0A6J7F2Y3_9ZZZZ</name>
<dbReference type="Gene3D" id="1.20.58.340">
    <property type="entry name" value="Magnesium transport protein CorA, transmembrane region"/>
    <property type="match status" value="2"/>
</dbReference>
<organism evidence="13">
    <name type="scientific">freshwater metagenome</name>
    <dbReference type="NCBI Taxonomy" id="449393"/>
    <lineage>
        <taxon>unclassified sequences</taxon>
        <taxon>metagenomes</taxon>
        <taxon>ecological metagenomes</taxon>
    </lineage>
</organism>
<dbReference type="SUPFAM" id="SSF143865">
    <property type="entry name" value="CorA soluble domain-like"/>
    <property type="match status" value="1"/>
</dbReference>
<evidence type="ECO:0000256" key="2">
    <source>
        <dbReference type="ARBA" id="ARBA00009765"/>
    </source>
</evidence>
<evidence type="ECO:0000256" key="10">
    <source>
        <dbReference type="ARBA" id="ARBA00034269"/>
    </source>
</evidence>
<comment type="subcellular location">
    <subcellularLocation>
        <location evidence="1">Cell membrane</location>
        <topology evidence="1">Multi-pass membrane protein</topology>
    </subcellularLocation>
</comment>
<dbReference type="PANTHER" id="PTHR46494:SF1">
    <property type="entry name" value="CORA FAMILY METAL ION TRANSPORTER (EUROFUNG)"/>
    <property type="match status" value="1"/>
</dbReference>
<accession>A0A6J7F2Y3</accession>
<dbReference type="Pfam" id="PF01544">
    <property type="entry name" value="CorA"/>
    <property type="match status" value="1"/>
</dbReference>
<reference evidence="13" key="1">
    <citation type="submission" date="2020-05" db="EMBL/GenBank/DDBJ databases">
        <authorList>
            <person name="Chiriac C."/>
            <person name="Salcher M."/>
            <person name="Ghai R."/>
            <person name="Kavagutti S V."/>
        </authorList>
    </citation>
    <scope>NUCLEOTIDE SEQUENCE</scope>
</reference>
<dbReference type="GO" id="GO:0015095">
    <property type="term" value="F:magnesium ion transmembrane transporter activity"/>
    <property type="evidence" value="ECO:0007669"/>
    <property type="project" value="TreeGrafter"/>
</dbReference>
<comment type="similarity">
    <text evidence="2">Belongs to the CorA metal ion transporter (MIT) (TC 1.A.35) family.</text>
</comment>
<evidence type="ECO:0000256" key="11">
    <source>
        <dbReference type="ARBA" id="ARBA00045497"/>
    </source>
</evidence>
<keyword evidence="7 12" id="KW-1133">Transmembrane helix</keyword>
<dbReference type="AlphaFoldDB" id="A0A6J7F2Y3"/>
<keyword evidence="8" id="KW-0406">Ion transport</keyword>
<dbReference type="EMBL" id="CAFBLS010000362">
    <property type="protein sequence ID" value="CAB4887934.1"/>
    <property type="molecule type" value="Genomic_DNA"/>
</dbReference>
<evidence type="ECO:0000256" key="8">
    <source>
        <dbReference type="ARBA" id="ARBA00023065"/>
    </source>
</evidence>
<dbReference type="GO" id="GO:0005886">
    <property type="term" value="C:plasma membrane"/>
    <property type="evidence" value="ECO:0007669"/>
    <property type="project" value="UniProtKB-SubCell"/>
</dbReference>
<keyword evidence="5 12" id="KW-0812">Transmembrane</keyword>
<dbReference type="InterPro" id="IPR002523">
    <property type="entry name" value="MgTranspt_CorA/ZnTranspt_ZntB"/>
</dbReference>
<evidence type="ECO:0000256" key="4">
    <source>
        <dbReference type="ARBA" id="ARBA00022475"/>
    </source>
</evidence>
<dbReference type="GO" id="GO:0000287">
    <property type="term" value="F:magnesium ion binding"/>
    <property type="evidence" value="ECO:0007669"/>
    <property type="project" value="TreeGrafter"/>
</dbReference>
<dbReference type="GO" id="GO:0015087">
    <property type="term" value="F:cobalt ion transmembrane transporter activity"/>
    <property type="evidence" value="ECO:0007669"/>
    <property type="project" value="TreeGrafter"/>
</dbReference>
<keyword evidence="6" id="KW-0460">Magnesium</keyword>
<evidence type="ECO:0000256" key="9">
    <source>
        <dbReference type="ARBA" id="ARBA00023136"/>
    </source>
</evidence>
<dbReference type="PANTHER" id="PTHR46494">
    <property type="entry name" value="CORA FAMILY METAL ION TRANSPORTER (EUROFUNG)"/>
    <property type="match status" value="1"/>
</dbReference>
<dbReference type="FunFam" id="1.20.58.340:FF:000004">
    <property type="entry name" value="Magnesium transport protein CorA"/>
    <property type="match status" value="1"/>
</dbReference>
<keyword evidence="4" id="KW-1003">Cell membrane</keyword>
<dbReference type="InterPro" id="IPR045861">
    <property type="entry name" value="CorA_cytoplasmic_dom"/>
</dbReference>
<gene>
    <name evidence="13" type="ORF">UFOPK3402_02098</name>
</gene>
<dbReference type="GO" id="GO:0050897">
    <property type="term" value="F:cobalt ion binding"/>
    <property type="evidence" value="ECO:0007669"/>
    <property type="project" value="TreeGrafter"/>
</dbReference>
<protein>
    <submittedName>
        <fullName evidence="13">Unannotated protein</fullName>
    </submittedName>
</protein>
<evidence type="ECO:0000256" key="7">
    <source>
        <dbReference type="ARBA" id="ARBA00022989"/>
    </source>
</evidence>
<sequence>MQHNDSMIRGMGLYSAEGVVDLMDVRSWEMPGDGHVQPKLLELKEQCTASPGAFVWVGLFEPTKSELEIMAEVFELPHLQVEDAGNDAQRPKIEAGPGSRSFVLVKVLDYIEKSSDVRTGQLAIFVGSWFAVTVRFGQIGDLRGIRARLEGSDELRSHGPLSVLYSVLDHVVDGYLVVTDEIAQDIEQVETEVFSGQPSENNANRIYRLKRENVEIRRAVAPLVPFAHSFVAESVSWLPGELLPYFRDIGEHVLRASDATESSDNLLMTMLMASTSLQDLQQNRDMRKISSWVAIAAVPTMIAGIYGMNFDNMPELHQAWGYPAILTFMGIACFSMYRAFKRSGWL</sequence>
<proteinExistence type="inferred from homology"/>
<dbReference type="CDD" id="cd12830">
    <property type="entry name" value="MtCorA-like"/>
    <property type="match status" value="1"/>
</dbReference>
<dbReference type="SUPFAM" id="SSF144083">
    <property type="entry name" value="Magnesium transport protein CorA, transmembrane region"/>
    <property type="match status" value="1"/>
</dbReference>